<organism evidence="1 2">
    <name type="scientific">Pseudomonas vranovensis</name>
    <dbReference type="NCBI Taxonomy" id="321661"/>
    <lineage>
        <taxon>Bacteria</taxon>
        <taxon>Pseudomonadati</taxon>
        <taxon>Pseudomonadota</taxon>
        <taxon>Gammaproteobacteria</taxon>
        <taxon>Pseudomonadales</taxon>
        <taxon>Pseudomonadaceae</taxon>
        <taxon>Pseudomonas</taxon>
    </lineage>
</organism>
<dbReference type="AlphaFoldDB" id="A0A423CYZ7"/>
<name>A0A423CYZ7_9PSED</name>
<dbReference type="Proteomes" id="UP000285286">
    <property type="component" value="Unassembled WGS sequence"/>
</dbReference>
<evidence type="ECO:0000313" key="1">
    <source>
        <dbReference type="EMBL" id="ROL64573.1"/>
    </source>
</evidence>
<sequence length="91" mass="9991">MVAEVRLLAVGHLVAEARESTLHADLWAIHGVWHQVPRGGRTLWRLGKTSFAGLVLHIHTAPVSAEGGVMILLPIAAPLYMAWMIWKGPRP</sequence>
<dbReference type="EMBL" id="MOAM01000035">
    <property type="protein sequence ID" value="ROL64573.1"/>
    <property type="molecule type" value="Genomic_DNA"/>
</dbReference>
<gene>
    <name evidence="1" type="ORF">BHU25_22085</name>
</gene>
<accession>A0A423CYZ7</accession>
<evidence type="ECO:0000313" key="2">
    <source>
        <dbReference type="Proteomes" id="UP000285286"/>
    </source>
</evidence>
<proteinExistence type="predicted"/>
<comment type="caution">
    <text evidence="1">The sequence shown here is derived from an EMBL/GenBank/DDBJ whole genome shotgun (WGS) entry which is preliminary data.</text>
</comment>
<reference evidence="1 2" key="1">
    <citation type="submission" date="2016-10" db="EMBL/GenBank/DDBJ databases">
        <title>Comparative genome analysis of multiple Pseudomonas spp. focuses on biocontrol and plant growth promoting traits.</title>
        <authorList>
            <person name="Tao X.-Y."/>
            <person name="Taylor C.G."/>
        </authorList>
    </citation>
    <scope>NUCLEOTIDE SEQUENCE [LARGE SCALE GENOMIC DNA]</scope>
    <source>
        <strain evidence="1 2">15D11</strain>
    </source>
</reference>
<protein>
    <submittedName>
        <fullName evidence="1">Uncharacterized protein</fullName>
    </submittedName>
</protein>
<keyword evidence="2" id="KW-1185">Reference proteome</keyword>